<reference evidence="8" key="2">
    <citation type="submission" date="2021-02" db="EMBL/GenBank/DDBJ databases">
        <title>Aspergillus chevalieri M1 genome sequence.</title>
        <authorList>
            <person name="Kadooka C."/>
            <person name="Mori K."/>
            <person name="Futagami T."/>
        </authorList>
    </citation>
    <scope>NUCLEOTIDE SEQUENCE</scope>
    <source>
        <strain evidence="8">M1</strain>
    </source>
</reference>
<comment type="catalytic activity">
    <reaction evidence="4">
        <text>O-phospho-L-seryl-[protein] + H2O = L-seryl-[protein] + phosphate</text>
        <dbReference type="Rhea" id="RHEA:20629"/>
        <dbReference type="Rhea" id="RHEA-COMP:9863"/>
        <dbReference type="Rhea" id="RHEA-COMP:11604"/>
        <dbReference type="ChEBI" id="CHEBI:15377"/>
        <dbReference type="ChEBI" id="CHEBI:29999"/>
        <dbReference type="ChEBI" id="CHEBI:43474"/>
        <dbReference type="ChEBI" id="CHEBI:83421"/>
        <dbReference type="EC" id="3.1.3.16"/>
    </reaction>
</comment>
<dbReference type="Gene3D" id="3.90.190.10">
    <property type="entry name" value="Protein tyrosine phosphatase superfamily"/>
    <property type="match status" value="1"/>
</dbReference>
<dbReference type="SUPFAM" id="SSF52799">
    <property type="entry name" value="(Phosphotyrosine protein) phosphatases II"/>
    <property type="match status" value="1"/>
</dbReference>
<dbReference type="Pfam" id="PF00782">
    <property type="entry name" value="DSPc"/>
    <property type="match status" value="1"/>
</dbReference>
<dbReference type="Proteomes" id="UP000637239">
    <property type="component" value="Chromosome 1"/>
</dbReference>
<evidence type="ECO:0000256" key="3">
    <source>
        <dbReference type="ARBA" id="ARBA00022912"/>
    </source>
</evidence>
<dbReference type="CDD" id="cd14498">
    <property type="entry name" value="DSP"/>
    <property type="match status" value="1"/>
</dbReference>
<protein>
    <recommendedName>
        <fullName evidence="10">Protein-tyrosine-phosphatase</fullName>
    </recommendedName>
</protein>
<accession>A0A7R7VEE7</accession>
<dbReference type="PROSITE" id="PS50056">
    <property type="entry name" value="TYR_PHOSPHATASE_2"/>
    <property type="match status" value="1"/>
</dbReference>
<keyword evidence="2" id="KW-0378">Hydrolase</keyword>
<dbReference type="InterPro" id="IPR000387">
    <property type="entry name" value="Tyr_Pase_dom"/>
</dbReference>
<evidence type="ECO:0000256" key="4">
    <source>
        <dbReference type="ARBA" id="ARBA00047761"/>
    </source>
</evidence>
<dbReference type="PROSITE" id="PS00383">
    <property type="entry name" value="TYR_PHOSPHATASE_1"/>
    <property type="match status" value="1"/>
</dbReference>
<organism evidence="8 9">
    <name type="scientific">Aspergillus chevalieri</name>
    <name type="common">Eurotium chevalieri</name>
    <dbReference type="NCBI Taxonomy" id="182096"/>
    <lineage>
        <taxon>Eukaryota</taxon>
        <taxon>Fungi</taxon>
        <taxon>Dikarya</taxon>
        <taxon>Ascomycota</taxon>
        <taxon>Pezizomycotina</taxon>
        <taxon>Eurotiomycetes</taxon>
        <taxon>Eurotiomycetidae</taxon>
        <taxon>Eurotiales</taxon>
        <taxon>Aspergillaceae</taxon>
        <taxon>Aspergillus</taxon>
        <taxon>Aspergillus subgen. Aspergillus</taxon>
    </lineage>
</organism>
<dbReference type="EMBL" id="AP024416">
    <property type="protein sequence ID" value="BCR83280.1"/>
    <property type="molecule type" value="Genomic_DNA"/>
</dbReference>
<evidence type="ECO:0000313" key="9">
    <source>
        <dbReference type="Proteomes" id="UP000637239"/>
    </source>
</evidence>
<dbReference type="PANTHER" id="PTHR45948:SF2">
    <property type="entry name" value="DUAL SPECIFICITY PROTEIN PHOSPHATASE"/>
    <property type="match status" value="1"/>
</dbReference>
<dbReference type="GeneID" id="66977639"/>
<dbReference type="RefSeq" id="XP_043131802.1">
    <property type="nucleotide sequence ID" value="XM_043281986.1"/>
</dbReference>
<evidence type="ECO:0000256" key="1">
    <source>
        <dbReference type="ARBA" id="ARBA00008601"/>
    </source>
</evidence>
<dbReference type="PANTHER" id="PTHR45948">
    <property type="entry name" value="DUAL SPECIFICITY PROTEIN PHOSPHATASE DDB_G0269404-RELATED"/>
    <property type="match status" value="1"/>
</dbReference>
<sequence length="233" mass="27109">MNRMVHSRPSLDEIEPNLFLGNLSSSTRYLTLQEHQISTLVSINTGCFEIWDLPYNRALIPKERHLFIPAFDSSTQDLLQHMTEACDFIERMCSLKIERPAKTKESKAIPETQTSPNVILVHCDVGISRSATIMIAYLMRKYRLPLKDAMARVKAKRRKIRPNDGFREQLEIWERTGYQVYEDGRAKIPKLEYKKFLKRRTKRLKEKGLKGNEPIVPESARTEAMLANMQLDE</sequence>
<comment type="similarity">
    <text evidence="1">Belongs to the protein-tyrosine phosphatase family. Non-receptor class dual specificity subfamily.</text>
</comment>
<evidence type="ECO:0000256" key="2">
    <source>
        <dbReference type="ARBA" id="ARBA00022801"/>
    </source>
</evidence>
<dbReference type="PROSITE" id="PS50054">
    <property type="entry name" value="TYR_PHOSPHATASE_DUAL"/>
    <property type="match status" value="1"/>
</dbReference>
<keyword evidence="9" id="KW-1185">Reference proteome</keyword>
<dbReference type="KEGG" id="ache:ACHE_10682S"/>
<comment type="catalytic activity">
    <reaction evidence="5">
        <text>O-phospho-L-threonyl-[protein] + H2O = L-threonyl-[protein] + phosphate</text>
        <dbReference type="Rhea" id="RHEA:47004"/>
        <dbReference type="Rhea" id="RHEA-COMP:11060"/>
        <dbReference type="Rhea" id="RHEA-COMP:11605"/>
        <dbReference type="ChEBI" id="CHEBI:15377"/>
        <dbReference type="ChEBI" id="CHEBI:30013"/>
        <dbReference type="ChEBI" id="CHEBI:43474"/>
        <dbReference type="ChEBI" id="CHEBI:61977"/>
        <dbReference type="EC" id="3.1.3.16"/>
    </reaction>
</comment>
<dbReference type="InterPro" id="IPR016130">
    <property type="entry name" value="Tyr_Pase_AS"/>
</dbReference>
<evidence type="ECO:0000256" key="5">
    <source>
        <dbReference type="ARBA" id="ARBA00048336"/>
    </source>
</evidence>
<dbReference type="GO" id="GO:0004722">
    <property type="term" value="F:protein serine/threonine phosphatase activity"/>
    <property type="evidence" value="ECO:0007669"/>
    <property type="project" value="UniProtKB-EC"/>
</dbReference>
<feature type="domain" description="Tyrosine specific protein phosphatases" evidence="7">
    <location>
        <begin position="86"/>
        <end position="157"/>
    </location>
</feature>
<keyword evidence="3" id="KW-0904">Protein phosphatase</keyword>
<name>A0A7R7VEE7_ASPCH</name>
<dbReference type="SMART" id="SM00195">
    <property type="entry name" value="DSPc"/>
    <property type="match status" value="1"/>
</dbReference>
<gene>
    <name evidence="8" type="ORF">ACHE_10682S</name>
</gene>
<dbReference type="GO" id="GO:0005829">
    <property type="term" value="C:cytosol"/>
    <property type="evidence" value="ECO:0007669"/>
    <property type="project" value="TreeGrafter"/>
</dbReference>
<dbReference type="InterPro" id="IPR029021">
    <property type="entry name" value="Prot-tyrosine_phosphatase-like"/>
</dbReference>
<proteinExistence type="inferred from homology"/>
<dbReference type="AlphaFoldDB" id="A0A7R7VEE7"/>
<evidence type="ECO:0008006" key="10">
    <source>
        <dbReference type="Google" id="ProtNLM"/>
    </source>
</evidence>
<dbReference type="InterPro" id="IPR020422">
    <property type="entry name" value="TYR_PHOSPHATASE_DUAL_dom"/>
</dbReference>
<evidence type="ECO:0000259" key="6">
    <source>
        <dbReference type="PROSITE" id="PS50054"/>
    </source>
</evidence>
<dbReference type="GO" id="GO:0007165">
    <property type="term" value="P:signal transduction"/>
    <property type="evidence" value="ECO:0007669"/>
    <property type="project" value="TreeGrafter"/>
</dbReference>
<reference evidence="8" key="1">
    <citation type="submission" date="2021-01" db="EMBL/GenBank/DDBJ databases">
        <authorList>
            <consortium name="Aspergillus chevalieri M1 genome sequencing consortium"/>
            <person name="Kazuki M."/>
            <person name="Futagami T."/>
        </authorList>
    </citation>
    <scope>NUCLEOTIDE SEQUENCE</scope>
    <source>
        <strain evidence="8">M1</strain>
    </source>
</reference>
<evidence type="ECO:0000313" key="8">
    <source>
        <dbReference type="EMBL" id="BCR83280.1"/>
    </source>
</evidence>
<dbReference type="InterPro" id="IPR000340">
    <property type="entry name" value="Dual-sp_phosphatase_cat-dom"/>
</dbReference>
<feature type="domain" description="Tyrosine-protein phosphatase" evidence="6">
    <location>
        <begin position="8"/>
        <end position="179"/>
    </location>
</feature>
<dbReference type="GO" id="GO:0004725">
    <property type="term" value="F:protein tyrosine phosphatase activity"/>
    <property type="evidence" value="ECO:0007669"/>
    <property type="project" value="TreeGrafter"/>
</dbReference>
<evidence type="ECO:0000259" key="7">
    <source>
        <dbReference type="PROSITE" id="PS50056"/>
    </source>
</evidence>